<accession>A0A7W9V1P1</accession>
<comment type="caution">
    <text evidence="2">The sequence shown here is derived from an EMBL/GenBank/DDBJ whole genome shotgun (WGS) entry which is preliminary data.</text>
</comment>
<name>A0A7W9V1P1_9ACTN</name>
<organism evidence="2 3">
    <name type="scientific">Streptomyces zagrosensis</name>
    <dbReference type="NCBI Taxonomy" id="1042984"/>
    <lineage>
        <taxon>Bacteria</taxon>
        <taxon>Bacillati</taxon>
        <taxon>Actinomycetota</taxon>
        <taxon>Actinomycetes</taxon>
        <taxon>Kitasatosporales</taxon>
        <taxon>Streptomycetaceae</taxon>
        <taxon>Streptomyces</taxon>
    </lineage>
</organism>
<evidence type="ECO:0000313" key="2">
    <source>
        <dbReference type="EMBL" id="MBB5939137.1"/>
    </source>
</evidence>
<dbReference type="Proteomes" id="UP000588098">
    <property type="component" value="Unassembled WGS sequence"/>
</dbReference>
<evidence type="ECO:0000256" key="1">
    <source>
        <dbReference type="SAM" id="MobiDB-lite"/>
    </source>
</evidence>
<protein>
    <submittedName>
        <fullName evidence="2">Uncharacterized protein</fullName>
    </submittedName>
</protein>
<gene>
    <name evidence="2" type="ORF">FHS42_006229</name>
</gene>
<feature type="region of interest" description="Disordered" evidence="1">
    <location>
        <begin position="1"/>
        <end position="36"/>
    </location>
</feature>
<dbReference type="EMBL" id="JACHJL010000021">
    <property type="protein sequence ID" value="MBB5939137.1"/>
    <property type="molecule type" value="Genomic_DNA"/>
</dbReference>
<evidence type="ECO:0000313" key="3">
    <source>
        <dbReference type="Proteomes" id="UP000588098"/>
    </source>
</evidence>
<reference evidence="2 3" key="1">
    <citation type="submission" date="2020-08" db="EMBL/GenBank/DDBJ databases">
        <title>Genomic Encyclopedia of Type Strains, Phase III (KMG-III): the genomes of soil and plant-associated and newly described type strains.</title>
        <authorList>
            <person name="Whitman W."/>
        </authorList>
    </citation>
    <scope>NUCLEOTIDE SEQUENCE [LARGE SCALE GENOMIC DNA]</scope>
    <source>
        <strain evidence="2 3">CECT 8305</strain>
    </source>
</reference>
<proteinExistence type="predicted"/>
<dbReference type="AlphaFoldDB" id="A0A7W9V1P1"/>
<keyword evidence="3" id="KW-1185">Reference proteome</keyword>
<sequence length="36" mass="3714">MSGQRHADSQASGQVRGLSPRADTGDNPTYTAGRAP</sequence>